<feature type="compositionally biased region" description="Low complexity" evidence="1">
    <location>
        <begin position="23"/>
        <end position="35"/>
    </location>
</feature>
<dbReference type="RefSeq" id="WP_183321474.1">
    <property type="nucleotide sequence ID" value="NZ_JACHVQ010000002.1"/>
</dbReference>
<feature type="region of interest" description="Disordered" evidence="1">
    <location>
        <begin position="1"/>
        <end position="51"/>
    </location>
</feature>
<dbReference type="InterPro" id="IPR055592">
    <property type="entry name" value="DUF7168"/>
</dbReference>
<feature type="compositionally biased region" description="Basic residues" evidence="1">
    <location>
        <begin position="1"/>
        <end position="22"/>
    </location>
</feature>
<dbReference type="Proteomes" id="UP000559182">
    <property type="component" value="Unassembled WGS sequence"/>
</dbReference>
<organism evidence="4 5">
    <name type="scientific">Flexivirga oryzae</name>
    <dbReference type="NCBI Taxonomy" id="1794944"/>
    <lineage>
        <taxon>Bacteria</taxon>
        <taxon>Bacillati</taxon>
        <taxon>Actinomycetota</taxon>
        <taxon>Actinomycetes</taxon>
        <taxon>Micrococcales</taxon>
        <taxon>Dermacoccaceae</taxon>
        <taxon>Flexivirga</taxon>
    </lineage>
</organism>
<name>A0A839N769_9MICO</name>
<dbReference type="Pfam" id="PF23771">
    <property type="entry name" value="DUF7168"/>
    <property type="match status" value="1"/>
</dbReference>
<comment type="caution">
    <text evidence="4">The sequence shown here is derived from an EMBL/GenBank/DDBJ whole genome shotgun (WGS) entry which is preliminary data.</text>
</comment>
<evidence type="ECO:0000313" key="5">
    <source>
        <dbReference type="Proteomes" id="UP000559182"/>
    </source>
</evidence>
<proteinExistence type="predicted"/>
<dbReference type="EMBL" id="JACHVQ010000002">
    <property type="protein sequence ID" value="MBB2893117.1"/>
    <property type="molecule type" value="Genomic_DNA"/>
</dbReference>
<evidence type="ECO:0000259" key="2">
    <source>
        <dbReference type="Pfam" id="PF10979"/>
    </source>
</evidence>
<feature type="domain" description="DUF7168" evidence="3">
    <location>
        <begin position="296"/>
        <end position="393"/>
    </location>
</feature>
<sequence length="469" mass="50543">MGMHNQQRRAAKAKARRRRRAPAGHQGAGSAAHAAWPWTGAPPADPDRTEDDRIADDIADAVGSLAAGTPQTAAAPLQRLLDRGAPAALRVATCHQLSAMLEARIDDAWTRGWRPVDLHNLTGRNLNESAKLVVADAMAAQLAAFATATIAPAWAEQLRTMGASRWWRASDDFVTARSGTDGFERTVRSAVDVAALLAMLPTIERLDPLPGTARPQRPEPSDQVDPRILERVRRLLAQAESTPYEAEADTFTAAAQSLMARHSLDVAMLSVSADRPADQAGPVRLWVERPYEQEKIQLLHVVAEANRCRAVWTSDLGFATVIGHRPDLAAVEAIFTSLLLQATRAMVGEGRQVTSSGRSRTRSFRRSFLFSYATRIGERLQAATDSETASVLEEHDANPSGDTDASRALVRVLAKRSAEVDAVVDELFPQLVSKASSFTPDLYGWSAGQRAADAATLSGAKSTLAKPSS</sequence>
<evidence type="ECO:0008006" key="6">
    <source>
        <dbReference type="Google" id="ProtNLM"/>
    </source>
</evidence>
<dbReference type="InterPro" id="IPR024498">
    <property type="entry name" value="DUF2786"/>
</dbReference>
<feature type="domain" description="DUF2786" evidence="2">
    <location>
        <begin position="227"/>
        <end position="265"/>
    </location>
</feature>
<dbReference type="AlphaFoldDB" id="A0A839N769"/>
<protein>
    <recommendedName>
        <fullName evidence="6">DUF2786 domain-containing protein</fullName>
    </recommendedName>
</protein>
<evidence type="ECO:0000313" key="4">
    <source>
        <dbReference type="EMBL" id="MBB2893117.1"/>
    </source>
</evidence>
<keyword evidence="5" id="KW-1185">Reference proteome</keyword>
<gene>
    <name evidence="4" type="ORF">FHU39_003135</name>
</gene>
<reference evidence="4 5" key="1">
    <citation type="submission" date="2020-08" db="EMBL/GenBank/DDBJ databases">
        <title>Sequencing the genomes of 1000 actinobacteria strains.</title>
        <authorList>
            <person name="Klenk H.-P."/>
        </authorList>
    </citation>
    <scope>NUCLEOTIDE SEQUENCE [LARGE SCALE GENOMIC DNA]</scope>
    <source>
        <strain evidence="4 5">DSM 105369</strain>
    </source>
</reference>
<dbReference type="Pfam" id="PF10979">
    <property type="entry name" value="DUF2786"/>
    <property type="match status" value="1"/>
</dbReference>
<evidence type="ECO:0000256" key="1">
    <source>
        <dbReference type="SAM" id="MobiDB-lite"/>
    </source>
</evidence>
<accession>A0A839N769</accession>
<evidence type="ECO:0000259" key="3">
    <source>
        <dbReference type="Pfam" id="PF23771"/>
    </source>
</evidence>